<dbReference type="Gene3D" id="3.30.530.20">
    <property type="match status" value="1"/>
</dbReference>
<feature type="domain" description="Bet v I/Major latex protein" evidence="2">
    <location>
        <begin position="28"/>
        <end position="178"/>
    </location>
</feature>
<sequence>MYCHGQLFYKSISSFFTHNTSSPLKLKIMAKKLEIEVEVSSPAEKFWESLGDSTNLFPKIFPQQYQSIQVIEGDGKSVGSIRAINYAEGIPFIKFAKEKIEVADDANKLVSYTVIEGEILIYYKSFKPTLQVLSKGDGAVVKWSVEYEKLNEEVPEPEHILGMATQTFKELDAYLLKN</sequence>
<dbReference type="CDD" id="cd07816">
    <property type="entry name" value="Bet_v1-like"/>
    <property type="match status" value="1"/>
</dbReference>
<dbReference type="AlphaFoldDB" id="A0ABD0U1T9"/>
<dbReference type="EMBL" id="JANQDX010000018">
    <property type="protein sequence ID" value="KAL0905944.1"/>
    <property type="molecule type" value="Genomic_DNA"/>
</dbReference>
<evidence type="ECO:0000313" key="4">
    <source>
        <dbReference type="Proteomes" id="UP001552299"/>
    </source>
</evidence>
<dbReference type="FunFam" id="3.30.530.20:FF:000007">
    <property type="entry name" value="Major pollen allergen Bet v 1-A"/>
    <property type="match status" value="1"/>
</dbReference>
<dbReference type="InterPro" id="IPR000916">
    <property type="entry name" value="Bet_v_I/MLP"/>
</dbReference>
<gene>
    <name evidence="3" type="ORF">M5K25_024397</name>
</gene>
<dbReference type="PANTHER" id="PTHR31907">
    <property type="entry name" value="MLP-LIKE PROTEIN 423"/>
    <property type="match status" value="1"/>
</dbReference>
<dbReference type="InterPro" id="IPR023393">
    <property type="entry name" value="START-like_dom_sf"/>
</dbReference>
<proteinExistence type="inferred from homology"/>
<accession>A0ABD0U1T9</accession>
<name>A0ABD0U1T9_DENTH</name>
<evidence type="ECO:0000259" key="2">
    <source>
        <dbReference type="SMART" id="SM01037"/>
    </source>
</evidence>
<dbReference type="SUPFAM" id="SSF55961">
    <property type="entry name" value="Bet v1-like"/>
    <property type="match status" value="1"/>
</dbReference>
<organism evidence="3 4">
    <name type="scientific">Dendrobium thyrsiflorum</name>
    <name type="common">Pinecone-like raceme dendrobium</name>
    <name type="synonym">Orchid</name>
    <dbReference type="NCBI Taxonomy" id="117978"/>
    <lineage>
        <taxon>Eukaryota</taxon>
        <taxon>Viridiplantae</taxon>
        <taxon>Streptophyta</taxon>
        <taxon>Embryophyta</taxon>
        <taxon>Tracheophyta</taxon>
        <taxon>Spermatophyta</taxon>
        <taxon>Magnoliopsida</taxon>
        <taxon>Liliopsida</taxon>
        <taxon>Asparagales</taxon>
        <taxon>Orchidaceae</taxon>
        <taxon>Epidendroideae</taxon>
        <taxon>Malaxideae</taxon>
        <taxon>Dendrobiinae</taxon>
        <taxon>Dendrobium</taxon>
    </lineage>
</organism>
<dbReference type="Pfam" id="PF00407">
    <property type="entry name" value="Bet_v_1"/>
    <property type="match status" value="1"/>
</dbReference>
<protein>
    <recommendedName>
        <fullName evidence="2">Bet v I/Major latex protein domain-containing protein</fullName>
    </recommendedName>
</protein>
<reference evidence="3 4" key="1">
    <citation type="journal article" date="2024" name="Plant Biotechnol. J.">
        <title>Dendrobium thyrsiflorum genome and its molecular insights into genes involved in important horticultural traits.</title>
        <authorList>
            <person name="Chen B."/>
            <person name="Wang J.Y."/>
            <person name="Zheng P.J."/>
            <person name="Li K.L."/>
            <person name="Liang Y.M."/>
            <person name="Chen X.F."/>
            <person name="Zhang C."/>
            <person name="Zhao X."/>
            <person name="He X."/>
            <person name="Zhang G.Q."/>
            <person name="Liu Z.J."/>
            <person name="Xu Q."/>
        </authorList>
    </citation>
    <scope>NUCLEOTIDE SEQUENCE [LARGE SCALE GENOMIC DNA]</scope>
    <source>
        <strain evidence="3">GZMU011</strain>
    </source>
</reference>
<keyword evidence="4" id="KW-1185">Reference proteome</keyword>
<comment type="similarity">
    <text evidence="1">Belongs to the BetVI family.</text>
</comment>
<dbReference type="InterPro" id="IPR051761">
    <property type="entry name" value="MLP-like_ligand-binding"/>
</dbReference>
<evidence type="ECO:0000256" key="1">
    <source>
        <dbReference type="ARBA" id="ARBA00009744"/>
    </source>
</evidence>
<dbReference type="PRINTS" id="PR00634">
    <property type="entry name" value="BETALLERGEN"/>
</dbReference>
<dbReference type="InterPro" id="IPR024949">
    <property type="entry name" value="Bet_v_I_allergen"/>
</dbReference>
<dbReference type="SMART" id="SM01037">
    <property type="entry name" value="Bet_v_1"/>
    <property type="match status" value="1"/>
</dbReference>
<evidence type="ECO:0000313" key="3">
    <source>
        <dbReference type="EMBL" id="KAL0905944.1"/>
    </source>
</evidence>
<comment type="caution">
    <text evidence="3">The sequence shown here is derived from an EMBL/GenBank/DDBJ whole genome shotgun (WGS) entry which is preliminary data.</text>
</comment>
<dbReference type="Proteomes" id="UP001552299">
    <property type="component" value="Unassembled WGS sequence"/>
</dbReference>